<keyword evidence="4" id="KW-0862">Zinc</keyword>
<dbReference type="Gene3D" id="3.40.140.10">
    <property type="entry name" value="Cytidine Deaminase, domain 2"/>
    <property type="match status" value="1"/>
</dbReference>
<keyword evidence="1" id="KW-0645">Protease</keyword>
<evidence type="ECO:0000256" key="4">
    <source>
        <dbReference type="ARBA" id="ARBA00022833"/>
    </source>
</evidence>
<evidence type="ECO:0000256" key="6">
    <source>
        <dbReference type="SAM" id="MobiDB-lite"/>
    </source>
</evidence>
<organism evidence="8 9">
    <name type="scientific">Sphingopyxis witflariensis</name>
    <dbReference type="NCBI Taxonomy" id="173675"/>
    <lineage>
        <taxon>Bacteria</taxon>
        <taxon>Pseudomonadati</taxon>
        <taxon>Pseudomonadota</taxon>
        <taxon>Alphaproteobacteria</taxon>
        <taxon>Sphingomonadales</taxon>
        <taxon>Sphingomonadaceae</taxon>
        <taxon>Sphingopyxis</taxon>
    </lineage>
</organism>
<dbReference type="PROSITE" id="PS50249">
    <property type="entry name" value="MPN"/>
    <property type="match status" value="1"/>
</dbReference>
<dbReference type="PANTHER" id="PTHR30471">
    <property type="entry name" value="DNA REPAIR PROTEIN RADC"/>
    <property type="match status" value="1"/>
</dbReference>
<proteinExistence type="predicted"/>
<feature type="compositionally biased region" description="Basic and acidic residues" evidence="6">
    <location>
        <begin position="349"/>
        <end position="359"/>
    </location>
</feature>
<dbReference type="Gene3D" id="1.10.10.10">
    <property type="entry name" value="Winged helix-like DNA-binding domain superfamily/Winged helix DNA-binding domain"/>
    <property type="match status" value="1"/>
</dbReference>
<evidence type="ECO:0000256" key="2">
    <source>
        <dbReference type="ARBA" id="ARBA00022723"/>
    </source>
</evidence>
<feature type="compositionally biased region" description="Basic residues" evidence="6">
    <location>
        <begin position="339"/>
        <end position="348"/>
    </location>
</feature>
<dbReference type="GO" id="GO:0006508">
    <property type="term" value="P:proteolysis"/>
    <property type="evidence" value="ECO:0007669"/>
    <property type="project" value="UniProtKB-KW"/>
</dbReference>
<feature type="domain" description="MPN" evidence="7">
    <location>
        <begin position="219"/>
        <end position="341"/>
    </location>
</feature>
<keyword evidence="9" id="KW-1185">Reference proteome</keyword>
<dbReference type="InterPro" id="IPR025657">
    <property type="entry name" value="RadC_JAB"/>
</dbReference>
<keyword evidence="5" id="KW-0482">Metalloprotease</keyword>
<keyword evidence="2" id="KW-0479">Metal-binding</keyword>
<dbReference type="GO" id="GO:0046872">
    <property type="term" value="F:metal ion binding"/>
    <property type="evidence" value="ECO:0007669"/>
    <property type="project" value="UniProtKB-KW"/>
</dbReference>
<name>A0A246K4A7_9SPHN</name>
<evidence type="ECO:0000256" key="1">
    <source>
        <dbReference type="ARBA" id="ARBA00022670"/>
    </source>
</evidence>
<dbReference type="CDD" id="cd08071">
    <property type="entry name" value="MPN_DUF2466"/>
    <property type="match status" value="1"/>
</dbReference>
<reference evidence="8 9" key="1">
    <citation type="journal article" date="2002" name="Int. J. Syst. Evol. Microbiol.">
        <title>Sphingopyxis witflariensis sp. nov., isolated from activated sludge.</title>
        <authorList>
            <person name="Kampfer P."/>
            <person name="Witzenberger R."/>
            <person name="Denner E.B."/>
            <person name="Busse H.J."/>
            <person name="Neef A."/>
        </authorList>
    </citation>
    <scope>NUCLEOTIDE SEQUENCE [LARGE SCALE GENOMIC DNA]</scope>
    <source>
        <strain evidence="8 9">DSM 14551</strain>
    </source>
</reference>
<dbReference type="PROSITE" id="PS01302">
    <property type="entry name" value="UPF0758"/>
    <property type="match status" value="1"/>
</dbReference>
<evidence type="ECO:0000259" key="7">
    <source>
        <dbReference type="PROSITE" id="PS50249"/>
    </source>
</evidence>
<sequence>MEVWSGAHRLVSRLLAGRDRLCRLARGWSRARHGGDRVDDGGSRPAPSCVRPAGICGAGPRASRDRFFRRSGDDRPRAVCTSFLAYVRRRAPHASDPRTHDAVAGRDDATVSLSHDAGGDLLAGAADPHPRNLASPTTAGARRERAVLADLIAAIDPANSRTLADTLLSEYRTLARLWAQSPASLGRILGKNSPVAMMLTTARAATLEAMRSQMTGRVLTPSDPKLIQYLQASMGALPHEILRVLFLDSSRRLISDEQLQYGTIGQLTVYPRTIFRRALELNAAGIILVHNHPSGNPAPSRGDVDVTDRLVGIGYALDVDVLEHIIVTSNQHGAILQRRASKPRRQRNALRDRTADSEQTRLALSNARRTVRRRLLRRQLVGADELFGEPAWEILLDLFIHEGEARSVSTSSACIASGLPTTSALRLLRRLCEEGLISREADRDDGRRNYVRLSPDLAHRLTAYFAEGDA</sequence>
<protein>
    <recommendedName>
        <fullName evidence="7">MPN domain-containing protein</fullName>
    </recommendedName>
</protein>
<dbReference type="InterPro" id="IPR037518">
    <property type="entry name" value="MPN"/>
</dbReference>
<keyword evidence="3" id="KW-0378">Hydrolase</keyword>
<dbReference type="Pfam" id="PF04002">
    <property type="entry name" value="RadC"/>
    <property type="match status" value="1"/>
</dbReference>
<evidence type="ECO:0000313" key="9">
    <source>
        <dbReference type="Proteomes" id="UP000197097"/>
    </source>
</evidence>
<dbReference type="Proteomes" id="UP000197097">
    <property type="component" value="Unassembled WGS sequence"/>
</dbReference>
<dbReference type="GO" id="GO:0008237">
    <property type="term" value="F:metallopeptidase activity"/>
    <property type="evidence" value="ECO:0007669"/>
    <property type="project" value="UniProtKB-KW"/>
</dbReference>
<dbReference type="InterPro" id="IPR036390">
    <property type="entry name" value="WH_DNA-bd_sf"/>
</dbReference>
<evidence type="ECO:0000256" key="5">
    <source>
        <dbReference type="ARBA" id="ARBA00023049"/>
    </source>
</evidence>
<feature type="region of interest" description="Disordered" evidence="6">
    <location>
        <begin position="338"/>
        <end position="359"/>
    </location>
</feature>
<dbReference type="SUPFAM" id="SSF46785">
    <property type="entry name" value="Winged helix' DNA-binding domain"/>
    <property type="match status" value="1"/>
</dbReference>
<dbReference type="InterPro" id="IPR001405">
    <property type="entry name" value="UPF0758"/>
</dbReference>
<dbReference type="AlphaFoldDB" id="A0A246K4A7"/>
<evidence type="ECO:0000313" key="8">
    <source>
        <dbReference type="EMBL" id="OWR00387.1"/>
    </source>
</evidence>
<dbReference type="InterPro" id="IPR020891">
    <property type="entry name" value="UPF0758_CS"/>
</dbReference>
<dbReference type="PANTHER" id="PTHR30471:SF3">
    <property type="entry name" value="UPF0758 PROTEIN YEES-RELATED"/>
    <property type="match status" value="1"/>
</dbReference>
<dbReference type="EMBL" id="NISJ01000002">
    <property type="protein sequence ID" value="OWR00387.1"/>
    <property type="molecule type" value="Genomic_DNA"/>
</dbReference>
<evidence type="ECO:0000256" key="3">
    <source>
        <dbReference type="ARBA" id="ARBA00022801"/>
    </source>
</evidence>
<comment type="caution">
    <text evidence="8">The sequence shown here is derived from an EMBL/GenBank/DDBJ whole genome shotgun (WGS) entry which is preliminary data.</text>
</comment>
<gene>
    <name evidence="8" type="ORF">CDQ91_06480</name>
</gene>
<accession>A0A246K4A7</accession>
<dbReference type="InterPro" id="IPR036388">
    <property type="entry name" value="WH-like_DNA-bd_sf"/>
</dbReference>